<proteinExistence type="inferred from homology"/>
<dbReference type="PANTHER" id="PTHR10715:SF0">
    <property type="entry name" value="LARGE RIBOSOMAL SUBUNIT PROTEIN EL6"/>
    <property type="match status" value="1"/>
</dbReference>
<evidence type="ECO:0000256" key="7">
    <source>
        <dbReference type="SAM" id="MobiDB-lite"/>
    </source>
</evidence>
<dbReference type="Gene3D" id="2.30.30.30">
    <property type="match status" value="1"/>
</dbReference>
<keyword evidence="3" id="KW-0687">Ribonucleoprotein</keyword>
<dbReference type="AlphaFoldDB" id="A0AAN9FWV5"/>
<evidence type="ECO:0000256" key="5">
    <source>
        <dbReference type="ARBA" id="ARBA00035351"/>
    </source>
</evidence>
<dbReference type="InterPro" id="IPR041997">
    <property type="entry name" value="Ribosomal_eL6_KOW"/>
</dbReference>
<organism evidence="8 9">
    <name type="scientific">Littorina saxatilis</name>
    <dbReference type="NCBI Taxonomy" id="31220"/>
    <lineage>
        <taxon>Eukaryota</taxon>
        <taxon>Metazoa</taxon>
        <taxon>Spiralia</taxon>
        <taxon>Lophotrochozoa</taxon>
        <taxon>Mollusca</taxon>
        <taxon>Gastropoda</taxon>
        <taxon>Caenogastropoda</taxon>
        <taxon>Littorinimorpha</taxon>
        <taxon>Littorinoidea</taxon>
        <taxon>Littorinidae</taxon>
        <taxon>Littorina</taxon>
    </lineage>
</organism>
<dbReference type="GO" id="GO:0000027">
    <property type="term" value="P:ribosomal large subunit assembly"/>
    <property type="evidence" value="ECO:0007669"/>
    <property type="project" value="TreeGrafter"/>
</dbReference>
<evidence type="ECO:0000256" key="1">
    <source>
        <dbReference type="ARBA" id="ARBA00010592"/>
    </source>
</evidence>
<protein>
    <recommendedName>
        <fullName evidence="4">Large ribosomal subunit protein eL6</fullName>
    </recommendedName>
    <alternativeName>
        <fullName evidence="5">60S ribosomal protein L6</fullName>
    </alternativeName>
</protein>
<evidence type="ECO:0000256" key="3">
    <source>
        <dbReference type="ARBA" id="ARBA00023274"/>
    </source>
</evidence>
<dbReference type="InterPro" id="IPR008991">
    <property type="entry name" value="Translation_prot_SH3-like_sf"/>
</dbReference>
<dbReference type="InterPro" id="IPR014722">
    <property type="entry name" value="Rib_uL2_dom2"/>
</dbReference>
<feature type="region of interest" description="Disordered" evidence="7">
    <location>
        <begin position="1"/>
        <end position="29"/>
    </location>
</feature>
<accession>A0AAN9FWV5</accession>
<dbReference type="GO" id="GO:0003723">
    <property type="term" value="F:RNA binding"/>
    <property type="evidence" value="ECO:0007669"/>
    <property type="project" value="TreeGrafter"/>
</dbReference>
<comment type="caution">
    <text evidence="8">The sequence shown here is derived from an EMBL/GenBank/DDBJ whole genome shotgun (WGS) entry which is preliminary data.</text>
</comment>
<evidence type="ECO:0000256" key="6">
    <source>
        <dbReference type="ARBA" id="ARBA00046388"/>
    </source>
</evidence>
<evidence type="ECO:0000313" key="8">
    <source>
        <dbReference type="EMBL" id="KAK7088096.1"/>
    </source>
</evidence>
<sequence>MAPPAKTDTKAAKKNRLPRNYPTEDGRKRLHPRQKFFKQHTHKLRSTISPGTVLILVAGRHKGKRVVFLKQLSSGLLLVTGPYHLNGCPLRRINQAYVIATKTKLNIKGVKLPDRLNDEYFKRQKLRKPKHAEGEIFDTKKEVYTVSDERKTDQAEVDKQLLDVIRKNPEKKLLFGYLGAMFSLKNKQYPHLMKF</sequence>
<keyword evidence="9" id="KW-1185">Reference proteome</keyword>
<dbReference type="Proteomes" id="UP001374579">
    <property type="component" value="Unassembled WGS sequence"/>
</dbReference>
<evidence type="ECO:0000256" key="4">
    <source>
        <dbReference type="ARBA" id="ARBA00035233"/>
    </source>
</evidence>
<dbReference type="GO" id="GO:0022625">
    <property type="term" value="C:cytosolic large ribosomal subunit"/>
    <property type="evidence" value="ECO:0007669"/>
    <property type="project" value="TreeGrafter"/>
</dbReference>
<comment type="similarity">
    <text evidence="1">Belongs to the eukaryotic ribosomal protein eL6 family.</text>
</comment>
<dbReference type="FunFam" id="2.30.30.30:FF:000014">
    <property type="entry name" value="60S ribosomal protein L6"/>
    <property type="match status" value="1"/>
</dbReference>
<name>A0AAN9FWV5_9CAEN</name>
<dbReference type="SUPFAM" id="SSF50104">
    <property type="entry name" value="Translation proteins SH3-like domain"/>
    <property type="match status" value="1"/>
</dbReference>
<dbReference type="InterPro" id="IPR000915">
    <property type="entry name" value="60S_ribosomal_eL6"/>
</dbReference>
<dbReference type="GO" id="GO:0002181">
    <property type="term" value="P:cytoplasmic translation"/>
    <property type="evidence" value="ECO:0007669"/>
    <property type="project" value="TreeGrafter"/>
</dbReference>
<dbReference type="PANTHER" id="PTHR10715">
    <property type="entry name" value="60S RIBOSOMAL PROTEIN L6"/>
    <property type="match status" value="1"/>
</dbReference>
<keyword evidence="2" id="KW-0689">Ribosomal protein</keyword>
<comment type="subunit">
    <text evidence="6">Component of the large ribosomal subunit. May bind IPO9 with low affinity.</text>
</comment>
<reference evidence="8 9" key="1">
    <citation type="submission" date="2024-02" db="EMBL/GenBank/DDBJ databases">
        <title>Chromosome-scale genome assembly of the rough periwinkle Littorina saxatilis.</title>
        <authorList>
            <person name="De Jode A."/>
            <person name="Faria R."/>
            <person name="Formenti G."/>
            <person name="Sims Y."/>
            <person name="Smith T.P."/>
            <person name="Tracey A."/>
            <person name="Wood J.M.D."/>
            <person name="Zagrodzka Z.B."/>
            <person name="Johannesson K."/>
            <person name="Butlin R.K."/>
            <person name="Leder E.H."/>
        </authorList>
    </citation>
    <scope>NUCLEOTIDE SEQUENCE [LARGE SCALE GENOMIC DNA]</scope>
    <source>
        <strain evidence="8">Snail1</strain>
        <tissue evidence="8">Muscle</tissue>
    </source>
</reference>
<evidence type="ECO:0000256" key="2">
    <source>
        <dbReference type="ARBA" id="ARBA00022980"/>
    </source>
</evidence>
<evidence type="ECO:0000313" key="9">
    <source>
        <dbReference type="Proteomes" id="UP001374579"/>
    </source>
</evidence>
<gene>
    <name evidence="8" type="ORF">V1264_022058</name>
</gene>
<dbReference type="CDD" id="cd13156">
    <property type="entry name" value="KOW_RPL6"/>
    <property type="match status" value="1"/>
</dbReference>
<dbReference type="Pfam" id="PF01159">
    <property type="entry name" value="Ribosomal_L6e"/>
    <property type="match status" value="1"/>
</dbReference>
<dbReference type="EMBL" id="JBAMIC010004070">
    <property type="protein sequence ID" value="KAK7088096.1"/>
    <property type="molecule type" value="Genomic_DNA"/>
</dbReference>
<dbReference type="GO" id="GO:0003735">
    <property type="term" value="F:structural constituent of ribosome"/>
    <property type="evidence" value="ECO:0007669"/>
    <property type="project" value="InterPro"/>
</dbReference>